<organism evidence="2">
    <name type="scientific">Picea glauca</name>
    <name type="common">White spruce</name>
    <name type="synonym">Pinus glauca</name>
    <dbReference type="NCBI Taxonomy" id="3330"/>
    <lineage>
        <taxon>Eukaryota</taxon>
        <taxon>Viridiplantae</taxon>
        <taxon>Streptophyta</taxon>
        <taxon>Embryophyta</taxon>
        <taxon>Tracheophyta</taxon>
        <taxon>Spermatophyta</taxon>
        <taxon>Pinopsida</taxon>
        <taxon>Pinidae</taxon>
        <taxon>Conifers I</taxon>
        <taxon>Pinales</taxon>
        <taxon>Pinaceae</taxon>
        <taxon>Picea</taxon>
    </lineage>
</organism>
<keyword evidence="2" id="KW-0496">Mitochondrion</keyword>
<accession>A0A101LY08</accession>
<feature type="chain" id="PRO_5007100157" evidence="1">
    <location>
        <begin position="21"/>
        <end position="53"/>
    </location>
</feature>
<dbReference type="EMBL" id="LKAM01000007">
    <property type="protein sequence ID" value="KUM47424.1"/>
    <property type="molecule type" value="Genomic_DNA"/>
</dbReference>
<keyword evidence="1" id="KW-0732">Signal</keyword>
<feature type="signal peptide" evidence="1">
    <location>
        <begin position="1"/>
        <end position="20"/>
    </location>
</feature>
<geneLocation type="mitochondrion" evidence="2"/>
<evidence type="ECO:0000256" key="1">
    <source>
        <dbReference type="SAM" id="SignalP"/>
    </source>
</evidence>
<gene>
    <name evidence="2" type="ORF">ABT39_MTgene5609</name>
</gene>
<sequence>MMLIWLGQMPLPLFLLPSLSMPPYLPLVLGQLDQQYREQSKKFYPIHFFVILT</sequence>
<proteinExistence type="predicted"/>
<comment type="caution">
    <text evidence="2">The sequence shown here is derived from an EMBL/GenBank/DDBJ whole genome shotgun (WGS) entry which is preliminary data.</text>
</comment>
<dbReference type="AlphaFoldDB" id="A0A101LY08"/>
<protein>
    <submittedName>
        <fullName evidence="2">Uncharacterized protein</fullName>
    </submittedName>
</protein>
<reference evidence="2" key="1">
    <citation type="journal article" date="2015" name="Genome Biol. Evol.">
        <title>Organellar Genomes of White Spruce (Picea glauca): Assembly and Annotation.</title>
        <authorList>
            <person name="Jackman S.D."/>
            <person name="Warren R.L."/>
            <person name="Gibb E.A."/>
            <person name="Vandervalk B.P."/>
            <person name="Mohamadi H."/>
            <person name="Chu J."/>
            <person name="Raymond A."/>
            <person name="Pleasance S."/>
            <person name="Coope R."/>
            <person name="Wildung M.R."/>
            <person name="Ritland C.E."/>
            <person name="Bousquet J."/>
            <person name="Jones S.J."/>
            <person name="Bohlmann J."/>
            <person name="Birol I."/>
        </authorList>
    </citation>
    <scope>NUCLEOTIDE SEQUENCE [LARGE SCALE GENOMIC DNA]</scope>
    <source>
        <tissue evidence="2">Flushing bud</tissue>
    </source>
</reference>
<evidence type="ECO:0000313" key="2">
    <source>
        <dbReference type="EMBL" id="KUM47424.1"/>
    </source>
</evidence>
<name>A0A101LY08_PICGL</name>